<accession>A0A834I7A1</accession>
<dbReference type="OrthoDB" id="445695at2759"/>
<dbReference type="GO" id="GO:0070573">
    <property type="term" value="F:metallodipeptidase activity"/>
    <property type="evidence" value="ECO:0007669"/>
    <property type="project" value="InterPro"/>
</dbReference>
<dbReference type="EMBL" id="JAACXV010013705">
    <property type="protein sequence ID" value="KAF7272755.1"/>
    <property type="molecule type" value="Genomic_DNA"/>
</dbReference>
<dbReference type="PANTHER" id="PTHR10443">
    <property type="entry name" value="MICROSOMAL DIPEPTIDASE"/>
    <property type="match status" value="1"/>
</dbReference>
<name>A0A834I7A1_RHYFE</name>
<comment type="catalytic activity">
    <reaction evidence="1">
        <text>an L-aminoacyl-L-amino acid + H2O = 2 an L-alpha-amino acid</text>
        <dbReference type="Rhea" id="RHEA:48940"/>
        <dbReference type="ChEBI" id="CHEBI:15377"/>
        <dbReference type="ChEBI" id="CHEBI:59869"/>
        <dbReference type="ChEBI" id="CHEBI:77460"/>
        <dbReference type="EC" id="3.4.13.19"/>
    </reaction>
</comment>
<reference evidence="2" key="1">
    <citation type="submission" date="2020-08" db="EMBL/GenBank/DDBJ databases">
        <title>Genome sequencing and assembly of the red palm weevil Rhynchophorus ferrugineus.</title>
        <authorList>
            <person name="Dias G.B."/>
            <person name="Bergman C.M."/>
            <person name="Manee M."/>
        </authorList>
    </citation>
    <scope>NUCLEOTIDE SEQUENCE</scope>
    <source>
        <strain evidence="2">AA-2017</strain>
        <tissue evidence="2">Whole larva</tissue>
    </source>
</reference>
<dbReference type="PROSITE" id="PS51365">
    <property type="entry name" value="RENAL_DIPEPTIDASE_2"/>
    <property type="match status" value="1"/>
</dbReference>
<keyword evidence="3" id="KW-1185">Reference proteome</keyword>
<dbReference type="Pfam" id="PF01244">
    <property type="entry name" value="Peptidase_M19"/>
    <property type="match status" value="1"/>
</dbReference>
<dbReference type="Gene3D" id="3.20.20.140">
    <property type="entry name" value="Metal-dependent hydrolases"/>
    <property type="match status" value="1"/>
</dbReference>
<comment type="subunit">
    <text evidence="1">Homodimer; disulfide-linked.</text>
</comment>
<feature type="non-terminal residue" evidence="2">
    <location>
        <position position="1"/>
    </location>
</feature>
<comment type="similarity">
    <text evidence="1">Belongs to the metallo-dependent hydrolases superfamily. Peptidase M19 family.</text>
</comment>
<dbReference type="GO" id="GO:0046872">
    <property type="term" value="F:metal ion binding"/>
    <property type="evidence" value="ECO:0007669"/>
    <property type="project" value="UniProtKB-UniRule"/>
</dbReference>
<evidence type="ECO:0000313" key="3">
    <source>
        <dbReference type="Proteomes" id="UP000625711"/>
    </source>
</evidence>
<sequence>IGAGYDGINVTPSGLEDVSKYPHLLAELLSDPDWSEKDILSLAGLNFLRVFEKVEEIRDRWKKAEIAPFEELGPKNELEECVSKSS</sequence>
<dbReference type="GO" id="GO:0006508">
    <property type="term" value="P:proteolysis"/>
    <property type="evidence" value="ECO:0007669"/>
    <property type="project" value="UniProtKB-KW"/>
</dbReference>
<evidence type="ECO:0000256" key="1">
    <source>
        <dbReference type="RuleBase" id="RU341113"/>
    </source>
</evidence>
<keyword evidence="1" id="KW-0479">Metal-binding</keyword>
<dbReference type="InterPro" id="IPR032466">
    <property type="entry name" value="Metal_Hydrolase"/>
</dbReference>
<dbReference type="PANTHER" id="PTHR10443:SF12">
    <property type="entry name" value="DIPEPTIDASE"/>
    <property type="match status" value="1"/>
</dbReference>
<comment type="caution">
    <text evidence="2">The sequence shown here is derived from an EMBL/GenBank/DDBJ whole genome shotgun (WGS) entry which is preliminary data.</text>
</comment>
<keyword evidence="1" id="KW-0482">Metalloprotease</keyword>
<keyword evidence="1" id="KW-0336">GPI-anchor</keyword>
<gene>
    <name evidence="2" type="ORF">GWI33_014488</name>
</gene>
<dbReference type="EC" id="3.4.13.19" evidence="1"/>
<keyword evidence="1" id="KW-0325">Glycoprotein</keyword>
<comment type="cofactor">
    <cofactor evidence="1">
        <name>Zn(2+)</name>
        <dbReference type="ChEBI" id="CHEBI:29105"/>
    </cofactor>
</comment>
<dbReference type="Proteomes" id="UP000625711">
    <property type="component" value="Unassembled WGS sequence"/>
</dbReference>
<keyword evidence="1" id="KW-0449">Lipoprotein</keyword>
<proteinExistence type="inferred from homology"/>
<protein>
    <recommendedName>
        <fullName evidence="1">Dipeptidase</fullName>
        <ecNumber evidence="1">3.4.13.19</ecNumber>
    </recommendedName>
</protein>
<dbReference type="InterPro" id="IPR008257">
    <property type="entry name" value="Pept_M19"/>
</dbReference>
<comment type="subcellular location">
    <subcellularLocation>
        <location evidence="1">Membrane</location>
        <topology evidence="1">Lipid-anchor</topology>
        <topology evidence="1">GPI-anchor</topology>
    </subcellularLocation>
</comment>
<keyword evidence="1" id="KW-0224">Dipeptidase</keyword>
<dbReference type="SUPFAM" id="SSF51556">
    <property type="entry name" value="Metallo-dependent hydrolases"/>
    <property type="match status" value="1"/>
</dbReference>
<keyword evidence="1" id="KW-0378">Hydrolase</keyword>
<dbReference type="GO" id="GO:0098552">
    <property type="term" value="C:side of membrane"/>
    <property type="evidence" value="ECO:0007669"/>
    <property type="project" value="UniProtKB-KW"/>
</dbReference>
<organism evidence="2 3">
    <name type="scientific">Rhynchophorus ferrugineus</name>
    <name type="common">Red palm weevil</name>
    <name type="synonym">Curculio ferrugineus</name>
    <dbReference type="NCBI Taxonomy" id="354439"/>
    <lineage>
        <taxon>Eukaryota</taxon>
        <taxon>Metazoa</taxon>
        <taxon>Ecdysozoa</taxon>
        <taxon>Arthropoda</taxon>
        <taxon>Hexapoda</taxon>
        <taxon>Insecta</taxon>
        <taxon>Pterygota</taxon>
        <taxon>Neoptera</taxon>
        <taxon>Endopterygota</taxon>
        <taxon>Coleoptera</taxon>
        <taxon>Polyphaga</taxon>
        <taxon>Cucujiformia</taxon>
        <taxon>Curculionidae</taxon>
        <taxon>Dryophthorinae</taxon>
        <taxon>Rhynchophorus</taxon>
    </lineage>
</organism>
<keyword evidence="1" id="KW-0472">Membrane</keyword>
<dbReference type="AlphaFoldDB" id="A0A834I7A1"/>
<keyword evidence="1" id="KW-1015">Disulfide bond</keyword>
<keyword evidence="1" id="KW-0862">Zinc</keyword>
<evidence type="ECO:0000313" key="2">
    <source>
        <dbReference type="EMBL" id="KAF7272755.1"/>
    </source>
</evidence>
<keyword evidence="1" id="KW-0645">Protease</keyword>